<gene>
    <name evidence="3" type="ORF">PRZ01_04510</name>
</gene>
<dbReference type="Pfam" id="PF05137">
    <property type="entry name" value="PilN"/>
    <property type="match status" value="1"/>
</dbReference>
<evidence type="ECO:0000256" key="2">
    <source>
        <dbReference type="SAM" id="Phobius"/>
    </source>
</evidence>
<feature type="compositionally biased region" description="Polar residues" evidence="1">
    <location>
        <begin position="189"/>
        <end position="208"/>
    </location>
</feature>
<evidence type="ECO:0000313" key="3">
    <source>
        <dbReference type="EMBL" id="MDC8784449.1"/>
    </source>
</evidence>
<evidence type="ECO:0000256" key="1">
    <source>
        <dbReference type="SAM" id="MobiDB-lite"/>
    </source>
</evidence>
<feature type="region of interest" description="Disordered" evidence="1">
    <location>
        <begin position="180"/>
        <end position="210"/>
    </location>
</feature>
<comment type="caution">
    <text evidence="3">The sequence shown here is derived from an EMBL/GenBank/DDBJ whole genome shotgun (WGS) entry which is preliminary data.</text>
</comment>
<name>A0ABT5KNI1_9BURK</name>
<dbReference type="Proteomes" id="UP001219862">
    <property type="component" value="Unassembled WGS sequence"/>
</dbReference>
<dbReference type="EMBL" id="JAQQXS010000003">
    <property type="protein sequence ID" value="MDC8784449.1"/>
    <property type="molecule type" value="Genomic_DNA"/>
</dbReference>
<organism evidence="3 4">
    <name type="scientific">Roseateles koreensis</name>
    <dbReference type="NCBI Taxonomy" id="2987526"/>
    <lineage>
        <taxon>Bacteria</taxon>
        <taxon>Pseudomonadati</taxon>
        <taxon>Pseudomonadota</taxon>
        <taxon>Betaproteobacteria</taxon>
        <taxon>Burkholderiales</taxon>
        <taxon>Sphaerotilaceae</taxon>
        <taxon>Roseateles</taxon>
    </lineage>
</organism>
<feature type="region of interest" description="Disordered" evidence="1">
    <location>
        <begin position="242"/>
        <end position="274"/>
    </location>
</feature>
<keyword evidence="2" id="KW-0472">Membrane</keyword>
<keyword evidence="2" id="KW-0812">Transmembrane</keyword>
<accession>A0ABT5KNI1</accession>
<dbReference type="InterPro" id="IPR007813">
    <property type="entry name" value="PilN"/>
</dbReference>
<feature type="transmembrane region" description="Helical" evidence="2">
    <location>
        <begin position="18"/>
        <end position="41"/>
    </location>
</feature>
<proteinExistence type="predicted"/>
<dbReference type="RefSeq" id="WP_273595563.1">
    <property type="nucleotide sequence ID" value="NZ_JAQQXS010000003.1"/>
</dbReference>
<keyword evidence="2" id="KW-1133">Transmembrane helix</keyword>
<reference evidence="3 4" key="1">
    <citation type="submission" date="2022-10" db="EMBL/GenBank/DDBJ databases">
        <title>paucibacter sp. hw8 Genome sequencing.</title>
        <authorList>
            <person name="Park S."/>
        </authorList>
    </citation>
    <scope>NUCLEOTIDE SEQUENCE [LARGE SCALE GENOMIC DNA]</scope>
    <source>
        <strain evidence="4">hw8</strain>
    </source>
</reference>
<keyword evidence="4" id="KW-1185">Reference proteome</keyword>
<evidence type="ECO:0000313" key="4">
    <source>
        <dbReference type="Proteomes" id="UP001219862"/>
    </source>
</evidence>
<protein>
    <submittedName>
        <fullName evidence="3">PilN domain-containing protein</fullName>
    </submittedName>
</protein>
<sequence length="274" mass="28994">MAQQINLLTPILLAPKRYFSTVAMLQALGLLLLAVGGLCLWMTWQGRQARNDFAQAQARGATELQTLTQALTTLPAPLDPKQMAQQLSQLDSTNQDLLLTLTILRGGLAPEGWRHSDLLTALAQTVPGQVWLGSLRWAPGHLSLTGATLDPSELRTWLERLAGKPLLAGLQLATVKIEKWSEDGPPPSEQTNDPNGATPSSWRVTSTPKPRPGLSVWSFRVVSELPPGANSAALGLNMPLLGGLPASVGPAMPAPNAALGNTPNAKSPATRGAP</sequence>